<dbReference type="RefSeq" id="XP_020048336.1">
    <property type="nucleotide sequence ID" value="XM_020189161.1"/>
</dbReference>
<sequence>MRGNPKEIFYYSTDKNEIEKNDFSSLVYYDSQLDTDYSENINLCTDYKNFSLSKFNNFSCRYDLFLEKLKKYEKVTKTLENDINFISTKNCLASLATIISSQKGCEFNLCYFDGSIYLSQDFCCYDQKIVNIYKHNKDSTNTMLSKNSICGYVLEKLLTTETLNNNKEVKKKQQLSKRVKL</sequence>
<dbReference type="Proteomes" id="UP000095038">
    <property type="component" value="Unassembled WGS sequence"/>
</dbReference>
<dbReference type="AlphaFoldDB" id="A0A1D2VKA4"/>
<dbReference type="Pfam" id="PF08652">
    <property type="entry name" value="RAI1"/>
    <property type="match status" value="1"/>
</dbReference>
<proteinExistence type="predicted"/>
<name>A0A1D2VKA4_9ASCO</name>
<keyword evidence="3" id="KW-1185">Reference proteome</keyword>
<dbReference type="EMBL" id="KV454478">
    <property type="protein sequence ID" value="ODV62029.1"/>
    <property type="molecule type" value="Genomic_DNA"/>
</dbReference>
<dbReference type="GeneID" id="30962797"/>
<reference evidence="3" key="1">
    <citation type="submission" date="2016-05" db="EMBL/GenBank/DDBJ databases">
        <title>Comparative genomics of biotechnologically important yeasts.</title>
        <authorList>
            <consortium name="DOE Joint Genome Institute"/>
            <person name="Riley R."/>
            <person name="Haridas S."/>
            <person name="Wolfe K.H."/>
            <person name="Lopes M.R."/>
            <person name="Hittinger C.T."/>
            <person name="Goker M."/>
            <person name="Salamov A."/>
            <person name="Wisecaver J."/>
            <person name="Long T.M."/>
            <person name="Aerts A.L."/>
            <person name="Barry K."/>
            <person name="Choi C."/>
            <person name="Clum A."/>
            <person name="Coughlan A.Y."/>
            <person name="Deshpande S."/>
            <person name="Douglass A.P."/>
            <person name="Hanson S.J."/>
            <person name="Klenk H.-P."/>
            <person name="Labutti K."/>
            <person name="Lapidus A."/>
            <person name="Lindquist E."/>
            <person name="Lipzen A."/>
            <person name="Meier-Kolthoff J.P."/>
            <person name="Ohm R.A."/>
            <person name="Otillar R.P."/>
            <person name="Pangilinan J."/>
            <person name="Peng Y."/>
            <person name="Rokas A."/>
            <person name="Rosa C.A."/>
            <person name="Scheuner C."/>
            <person name="Sibirny A.A."/>
            <person name="Slot J.C."/>
            <person name="Stielow J.B."/>
            <person name="Sun H."/>
            <person name="Kurtzman C.P."/>
            <person name="Blackwell M."/>
            <person name="Grigoriev I.V."/>
            <person name="Jeffries T.W."/>
        </authorList>
    </citation>
    <scope>NUCLEOTIDE SEQUENCE [LARGE SCALE GENOMIC DNA]</scope>
    <source>
        <strain evidence="3">DSM 1968</strain>
    </source>
</reference>
<evidence type="ECO:0000259" key="1">
    <source>
        <dbReference type="Pfam" id="PF08652"/>
    </source>
</evidence>
<dbReference type="InterPro" id="IPR013961">
    <property type="entry name" value="RAI1"/>
</dbReference>
<accession>A0A1D2VKA4</accession>
<organism evidence="2 3">
    <name type="scientific">Ascoidea rubescens DSM 1968</name>
    <dbReference type="NCBI Taxonomy" id="1344418"/>
    <lineage>
        <taxon>Eukaryota</taxon>
        <taxon>Fungi</taxon>
        <taxon>Dikarya</taxon>
        <taxon>Ascomycota</taxon>
        <taxon>Saccharomycotina</taxon>
        <taxon>Saccharomycetes</taxon>
        <taxon>Ascoideaceae</taxon>
        <taxon>Ascoidea</taxon>
    </lineage>
</organism>
<evidence type="ECO:0000313" key="3">
    <source>
        <dbReference type="Proteomes" id="UP000095038"/>
    </source>
</evidence>
<dbReference type="InParanoid" id="A0A1D2VKA4"/>
<evidence type="ECO:0000313" key="2">
    <source>
        <dbReference type="EMBL" id="ODV62029.1"/>
    </source>
</evidence>
<protein>
    <recommendedName>
        <fullName evidence="1">RAI1-like domain-containing protein</fullName>
    </recommendedName>
</protein>
<gene>
    <name evidence="2" type="ORF">ASCRUDRAFT_140174</name>
</gene>
<feature type="domain" description="RAI1-like" evidence="1">
    <location>
        <begin position="4"/>
        <end position="172"/>
    </location>
</feature>